<dbReference type="InterPro" id="IPR049431">
    <property type="entry name" value="UVSSA_C"/>
</dbReference>
<evidence type="ECO:0000313" key="13">
    <source>
        <dbReference type="Proteomes" id="UP000663870"/>
    </source>
</evidence>
<feature type="compositionally biased region" description="Acidic residues" evidence="10">
    <location>
        <begin position="223"/>
        <end position="244"/>
    </location>
</feature>
<comment type="subcellular location">
    <subcellularLocation>
        <location evidence="1">Chromosome</location>
    </subcellularLocation>
</comment>
<dbReference type="Proteomes" id="UP000663870">
    <property type="component" value="Unassembled WGS sequence"/>
</dbReference>
<comment type="caution">
    <text evidence="12">The sequence shown here is derived from an EMBL/GenBank/DDBJ whole genome shotgun (WGS) entry which is preliminary data.</text>
</comment>
<gene>
    <name evidence="12" type="ORF">JXQ802_LOCUS2088</name>
</gene>
<dbReference type="PANTHER" id="PTHR28670:SF1">
    <property type="entry name" value="UV-STIMULATED SCAFFOLD PROTEIN A"/>
    <property type="match status" value="1"/>
</dbReference>
<evidence type="ECO:0000256" key="5">
    <source>
        <dbReference type="ARBA" id="ARBA00022763"/>
    </source>
</evidence>
<dbReference type="AlphaFoldDB" id="A0A813PWF0"/>
<dbReference type="InterPro" id="IPR049408">
    <property type="entry name" value="UVSSA_N_a-solenoid_rpt"/>
</dbReference>
<dbReference type="Pfam" id="PF20867">
    <property type="entry name" value="UVSSA_N"/>
    <property type="match status" value="1"/>
</dbReference>
<dbReference type="GO" id="GO:0000993">
    <property type="term" value="F:RNA polymerase II complex binding"/>
    <property type="evidence" value="ECO:0007669"/>
    <property type="project" value="TreeGrafter"/>
</dbReference>
<feature type="region of interest" description="Disordered" evidence="10">
    <location>
        <begin position="369"/>
        <end position="391"/>
    </location>
</feature>
<evidence type="ECO:0000313" key="12">
    <source>
        <dbReference type="EMBL" id="CAF0758802.1"/>
    </source>
</evidence>
<evidence type="ECO:0000256" key="9">
    <source>
        <dbReference type="ARBA" id="ARBA00023204"/>
    </source>
</evidence>
<keyword evidence="13" id="KW-1185">Reference proteome</keyword>
<evidence type="ECO:0000256" key="8">
    <source>
        <dbReference type="ARBA" id="ARBA00023054"/>
    </source>
</evidence>
<evidence type="ECO:0000256" key="3">
    <source>
        <dbReference type="ARBA" id="ARBA00022454"/>
    </source>
</evidence>
<organism evidence="12 13">
    <name type="scientific">Rotaria sordida</name>
    <dbReference type="NCBI Taxonomy" id="392033"/>
    <lineage>
        <taxon>Eukaryota</taxon>
        <taxon>Metazoa</taxon>
        <taxon>Spiralia</taxon>
        <taxon>Gnathifera</taxon>
        <taxon>Rotifera</taxon>
        <taxon>Eurotatoria</taxon>
        <taxon>Bdelloidea</taxon>
        <taxon>Philodinida</taxon>
        <taxon>Philodinidae</taxon>
        <taxon>Rotaria</taxon>
    </lineage>
</organism>
<dbReference type="InterPro" id="IPR018610">
    <property type="entry name" value="UVSSA"/>
</dbReference>
<dbReference type="GO" id="GO:0009411">
    <property type="term" value="P:response to UV"/>
    <property type="evidence" value="ECO:0007669"/>
    <property type="project" value="InterPro"/>
</dbReference>
<keyword evidence="5" id="KW-0227">DNA damage</keyword>
<protein>
    <recommendedName>
        <fullName evidence="11">UV-stimulated scaffold protein A C-terminal domain-containing protein</fullName>
    </recommendedName>
</protein>
<evidence type="ECO:0000256" key="6">
    <source>
        <dbReference type="ARBA" id="ARBA00022771"/>
    </source>
</evidence>
<reference evidence="12" key="1">
    <citation type="submission" date="2021-02" db="EMBL/GenBank/DDBJ databases">
        <authorList>
            <person name="Nowell W R."/>
        </authorList>
    </citation>
    <scope>NUCLEOTIDE SEQUENCE</scope>
</reference>
<keyword evidence="4" id="KW-0479">Metal-binding</keyword>
<feature type="region of interest" description="Disordered" evidence="10">
    <location>
        <begin position="218"/>
        <end position="244"/>
    </location>
</feature>
<sequence length="602" mass="70130">MNQLVEQSLSNLVQELTTSGSKILNEEKIKQLKQICKQTDVNVEYCYRLLIAQLDKYHSEIRYSTVQIIDQLFNRSHHFRTLLLDDFNYLIDKCLGLNVDNQLPPPNQTAKLLKQFTAMCIKKWHEKFGTTYKLLDIGYNYLKNCKFLNFDNVDEPVGITAQLQREQNQANQIRLTQKLQNVTQELNETSNEIYSCIEQAENCLNLLVSNNEKISIPTRSVEPIEEIDNDDDDDDDDDDDNDDDFIDVPLVSTKNNDQELLQVLGLGTAGKLNITINVNDRPKSSVFNVEITDDNRTVVENLHDLYRQLDDVYLNKIQTWMNIFIKVQQNSNEQQTTAVIKKAIDLKNSIQSCLKMIENYHLAPKRTVVTQKPAPTPKAEAVPKSPRIESPTIPTLTEDEIKYFFHDDSECIKRSFIQHDVQNVFVRPIENNDLPENLNYSILMRKRTFVNELPAIKWKCRAPLGNGKLCERMDRRKCPFHGRIIARNEQGQATDETTRIQEEQLVKKRTIPEWQDPEMLDDIRLATGIDLRMNKDNKKKKKKKKESGLTELGIEEDTVRKRLEKKLFNRSSLKRIGAALDRDERRRNEEKFHHQFNYACNN</sequence>
<dbReference type="GO" id="GO:0008270">
    <property type="term" value="F:zinc ion binding"/>
    <property type="evidence" value="ECO:0007669"/>
    <property type="project" value="UniProtKB-KW"/>
</dbReference>
<proteinExistence type="inferred from homology"/>
<dbReference type="Pfam" id="PF09740">
    <property type="entry name" value="DUF2043"/>
    <property type="match status" value="1"/>
</dbReference>
<keyword evidence="9" id="KW-0234">DNA repair</keyword>
<evidence type="ECO:0000256" key="10">
    <source>
        <dbReference type="SAM" id="MobiDB-lite"/>
    </source>
</evidence>
<feature type="domain" description="UV-stimulated scaffold protein A C-terminal" evidence="11">
    <location>
        <begin position="419"/>
        <end position="495"/>
    </location>
</feature>
<name>A0A813PWF0_9BILA</name>
<dbReference type="GO" id="GO:0006283">
    <property type="term" value="P:transcription-coupled nucleotide-excision repair"/>
    <property type="evidence" value="ECO:0007669"/>
    <property type="project" value="TreeGrafter"/>
</dbReference>
<keyword evidence="8" id="KW-0175">Coiled coil</keyword>
<accession>A0A813PWF0</accession>
<keyword evidence="7" id="KW-0862">Zinc</keyword>
<comment type="similarity">
    <text evidence="2">Belongs to the UVSSA family.</text>
</comment>
<evidence type="ECO:0000256" key="4">
    <source>
        <dbReference type="ARBA" id="ARBA00022723"/>
    </source>
</evidence>
<dbReference type="EMBL" id="CAJNOL010000024">
    <property type="protein sequence ID" value="CAF0758802.1"/>
    <property type="molecule type" value="Genomic_DNA"/>
</dbReference>
<evidence type="ECO:0000256" key="1">
    <source>
        <dbReference type="ARBA" id="ARBA00004286"/>
    </source>
</evidence>
<evidence type="ECO:0000256" key="7">
    <source>
        <dbReference type="ARBA" id="ARBA00022833"/>
    </source>
</evidence>
<dbReference type="PANTHER" id="PTHR28670">
    <property type="entry name" value="UV-STIMULATED SCAFFOLD PROTEIN A"/>
    <property type="match status" value="1"/>
</dbReference>
<evidence type="ECO:0000256" key="2">
    <source>
        <dbReference type="ARBA" id="ARBA00009240"/>
    </source>
</evidence>
<keyword evidence="6" id="KW-0863">Zinc-finger</keyword>
<dbReference type="GO" id="GO:0005694">
    <property type="term" value="C:chromosome"/>
    <property type="evidence" value="ECO:0007669"/>
    <property type="project" value="UniProtKB-SubCell"/>
</dbReference>
<keyword evidence="3" id="KW-0158">Chromosome</keyword>
<evidence type="ECO:0000259" key="11">
    <source>
        <dbReference type="Pfam" id="PF09740"/>
    </source>
</evidence>